<comment type="caution">
    <text evidence="2">The sequence shown here is derived from an EMBL/GenBank/DDBJ whole genome shotgun (WGS) entry which is preliminary data.</text>
</comment>
<dbReference type="AlphaFoldDB" id="A0A652YIR8"/>
<evidence type="ECO:0000256" key="1">
    <source>
        <dbReference type="SAM" id="MobiDB-lite"/>
    </source>
</evidence>
<feature type="region of interest" description="Disordered" evidence="1">
    <location>
        <begin position="1"/>
        <end position="81"/>
    </location>
</feature>
<feature type="compositionally biased region" description="Acidic residues" evidence="1">
    <location>
        <begin position="1"/>
        <end position="12"/>
    </location>
</feature>
<organism evidence="2">
    <name type="scientific">Nocardia globerula</name>
    <dbReference type="NCBI Taxonomy" id="1818"/>
    <lineage>
        <taxon>Bacteria</taxon>
        <taxon>Bacillati</taxon>
        <taxon>Actinomycetota</taxon>
        <taxon>Actinomycetes</taxon>
        <taxon>Mycobacteriales</taxon>
        <taxon>Nocardiaceae</taxon>
        <taxon>Nocardia</taxon>
    </lineage>
</organism>
<dbReference type="EMBL" id="VNIQ01000011">
    <property type="protein sequence ID" value="TYQ00854.1"/>
    <property type="molecule type" value="Genomic_DNA"/>
</dbReference>
<reference evidence="2" key="1">
    <citation type="submission" date="2019-07" db="EMBL/GenBank/DDBJ databases">
        <title>Genomic Encyclopedia of Type Strains, Phase IV (KMG-IV): sequencing the most valuable type-strain genomes for metagenomic binning, comparative biology and taxonomic classification.</title>
        <authorList>
            <person name="Goeker M."/>
        </authorList>
    </citation>
    <scope>NUCLEOTIDE SEQUENCE</scope>
    <source>
        <strain evidence="2">DSM 44596</strain>
    </source>
</reference>
<proteinExistence type="predicted"/>
<feature type="compositionally biased region" description="Acidic residues" evidence="1">
    <location>
        <begin position="26"/>
        <end position="69"/>
    </location>
</feature>
<dbReference type="Pfam" id="PF16259">
    <property type="entry name" value="DUF4913"/>
    <property type="match status" value="1"/>
</dbReference>
<name>A0A652YIR8_NOCGL</name>
<evidence type="ECO:0000313" key="2">
    <source>
        <dbReference type="EMBL" id="TYQ00854.1"/>
    </source>
</evidence>
<protein>
    <submittedName>
        <fullName evidence="2">Uncharacterized protein DUF4913</fullName>
    </submittedName>
</protein>
<sequence length="212" mass="24015">MVSVGTEDDWATNDETGYENPYNYDTYDDDPTVEGDNPDAEYADAAETEPEWEPEPETEPGWEPEPETEAEPKTETEAEAEAEEIEPMYADVFGWVDGFFAQVIRRRINPEAGEGLAWDQRWWLYPEVVGRLTALHYAWEEARASEKLSAMSSWWIHHLEPHIRVIFDGQDGPMALAKDDGSWSGFPQMKAEAVPPLLRDAILSSGNETDSD</sequence>
<accession>A0A652YIR8</accession>
<gene>
    <name evidence="2" type="ORF">FNL38_11168</name>
</gene>
<dbReference type="InterPro" id="IPR032584">
    <property type="entry name" value="DUF4913"/>
</dbReference>